<keyword evidence="3" id="KW-0815">Transposition</keyword>
<dbReference type="GO" id="GO:0003677">
    <property type="term" value="F:DNA binding"/>
    <property type="evidence" value="ECO:0007669"/>
    <property type="project" value="UniProtKB-KW"/>
</dbReference>
<gene>
    <name evidence="9" type="ORF">GCU68_16880</name>
</gene>
<geneLocation type="plasmid" evidence="9 10">
    <name>unnamed1</name>
</geneLocation>
<protein>
    <submittedName>
        <fullName evidence="9">IS200/IS605 family element transposase accessory protein TnpB</fullName>
    </submittedName>
</protein>
<reference evidence="9 10" key="1">
    <citation type="journal article" date="2007" name="Int. J. Syst. Evol. Microbiol.">
        <title>Natronorubrum sulfidifaciens sp. nov., an extremely haloalkaliphilic archaeon isolated from Aiding salt lake in Xin-Jiang, China.</title>
        <authorList>
            <person name="Cui H.L."/>
            <person name="Tohty D."/>
            <person name="Liu H.C."/>
            <person name="Liu S.J."/>
            <person name="Oren A."/>
            <person name="Zhou P.J."/>
        </authorList>
    </citation>
    <scope>NUCLEOTIDE SEQUENCE [LARGE SCALE GENOMIC DNA]</scope>
    <source>
        <strain evidence="9 10">7-3</strain>
        <plasmid evidence="9">unnamed1</plasmid>
    </source>
</reference>
<proteinExistence type="inferred from homology"/>
<dbReference type="Proteomes" id="UP000326170">
    <property type="component" value="Plasmid unnamed1"/>
</dbReference>
<dbReference type="AlphaFoldDB" id="A0A5P9P8P6"/>
<dbReference type="GO" id="GO:0032196">
    <property type="term" value="P:transposition"/>
    <property type="evidence" value="ECO:0007669"/>
    <property type="project" value="UniProtKB-KW"/>
</dbReference>
<dbReference type="InterPro" id="IPR010095">
    <property type="entry name" value="Cas12f1-like_TNB"/>
</dbReference>
<dbReference type="OrthoDB" id="210698at2157"/>
<evidence type="ECO:0000313" key="9">
    <source>
        <dbReference type="EMBL" id="QFU84260.1"/>
    </source>
</evidence>
<keyword evidence="5" id="KW-0233">DNA recombination</keyword>
<keyword evidence="9" id="KW-0614">Plasmid</keyword>
<dbReference type="EMBL" id="CP045489">
    <property type="protein sequence ID" value="QFU84260.1"/>
    <property type="molecule type" value="Genomic_DNA"/>
</dbReference>
<dbReference type="GO" id="GO:0006310">
    <property type="term" value="P:DNA recombination"/>
    <property type="evidence" value="ECO:0007669"/>
    <property type="project" value="UniProtKB-KW"/>
</dbReference>
<dbReference type="KEGG" id="nas:GCU68_16880"/>
<dbReference type="RefSeq" id="WP_152943790.1">
    <property type="nucleotide sequence ID" value="NZ_CP045489.1"/>
</dbReference>
<dbReference type="Pfam" id="PF07282">
    <property type="entry name" value="Cas12f1-like_TNB"/>
    <property type="match status" value="1"/>
</dbReference>
<feature type="domain" description="Cas12f1-like TNB" evidence="8">
    <location>
        <begin position="295"/>
        <end position="361"/>
    </location>
</feature>
<dbReference type="Pfam" id="PF01385">
    <property type="entry name" value="OrfB_IS605"/>
    <property type="match status" value="1"/>
</dbReference>
<evidence type="ECO:0000313" key="10">
    <source>
        <dbReference type="Proteomes" id="UP000326170"/>
    </source>
</evidence>
<dbReference type="InterPro" id="IPR001959">
    <property type="entry name" value="Transposase"/>
</dbReference>
<feature type="region of interest" description="Disordered" evidence="6">
    <location>
        <begin position="368"/>
        <end position="417"/>
    </location>
</feature>
<dbReference type="NCBIfam" id="TIGR01766">
    <property type="entry name" value="IS200/IS605 family accessory protein TnpB-like domain"/>
    <property type="match status" value="1"/>
</dbReference>
<feature type="domain" description="Probable transposase IS891/IS1136/IS1341" evidence="7">
    <location>
        <begin position="177"/>
        <end position="265"/>
    </location>
</feature>
<evidence type="ECO:0000256" key="5">
    <source>
        <dbReference type="ARBA" id="ARBA00023172"/>
    </source>
</evidence>
<evidence type="ECO:0000259" key="8">
    <source>
        <dbReference type="Pfam" id="PF07282"/>
    </source>
</evidence>
<keyword evidence="4" id="KW-0238">DNA-binding</keyword>
<keyword evidence="10" id="KW-1185">Reference proteome</keyword>
<evidence type="ECO:0000256" key="1">
    <source>
        <dbReference type="ARBA" id="ARBA00008761"/>
    </source>
</evidence>
<sequence length="417" mass="46528">MVDDYVCRTAITCLSVDGEQRELLEETISEWKRGCQIATDMAWGKCNTKSDVQPLAYDDVREHTDLGSQHAILATHQAAQAITGCIERRSKGKKVSKPTFTAPTVKYDTRTMTLFDDGTVSLSTTKSRVRCELALPDADDGYQRQYLDSDTWSVTESTLTTRDGDYFLHIGFRRPKNDTEQNTAEDGTVLGVDLGIENLAVTSTAYFFSGRESTHDLREFEKVRAGLQQTGTRSAHRTLEQSSGRELRYIRDVLHQASNAIVDEALRYECNVIAFEDLTHIRDRTGASWGHRWAFRTLYEQVKYKAEAEGFSVKQVGSAYTSKRCAECGFTAGENRSTRNDFRCVNCESEANADYNAAKNIGMRYVRRGQQSSRRTGNSQLALKSGTVTPSGGFTAHPEGFDAESTDKFHPQSAEGA</sequence>
<evidence type="ECO:0000256" key="4">
    <source>
        <dbReference type="ARBA" id="ARBA00023125"/>
    </source>
</evidence>
<feature type="compositionally biased region" description="Polar residues" evidence="6">
    <location>
        <begin position="369"/>
        <end position="392"/>
    </location>
</feature>
<evidence type="ECO:0000256" key="6">
    <source>
        <dbReference type="SAM" id="MobiDB-lite"/>
    </source>
</evidence>
<dbReference type="PANTHER" id="PTHR30405">
    <property type="entry name" value="TRANSPOSASE"/>
    <property type="match status" value="1"/>
</dbReference>
<accession>A0A5P9P8P6</accession>
<evidence type="ECO:0000259" key="7">
    <source>
        <dbReference type="Pfam" id="PF01385"/>
    </source>
</evidence>
<name>A0A5P9P8P6_9EURY</name>
<dbReference type="InterPro" id="IPR051399">
    <property type="entry name" value="RNA-guided_DNA_endo/Transpos"/>
</dbReference>
<dbReference type="GeneID" id="42302753"/>
<evidence type="ECO:0000256" key="2">
    <source>
        <dbReference type="ARBA" id="ARBA00011044"/>
    </source>
</evidence>
<evidence type="ECO:0000256" key="3">
    <source>
        <dbReference type="ARBA" id="ARBA00022578"/>
    </source>
</evidence>
<dbReference type="PANTHER" id="PTHR30405:SF26">
    <property type="entry name" value="TRANSPOSASE, PROBABLY IS605-TNPB FAMILY"/>
    <property type="match status" value="1"/>
</dbReference>
<organism evidence="9 10">
    <name type="scientific">Natronorubrum aibiense</name>
    <dbReference type="NCBI Taxonomy" id="348826"/>
    <lineage>
        <taxon>Archaea</taxon>
        <taxon>Methanobacteriati</taxon>
        <taxon>Methanobacteriota</taxon>
        <taxon>Stenosarchaea group</taxon>
        <taxon>Halobacteria</taxon>
        <taxon>Halobacteriales</taxon>
        <taxon>Natrialbaceae</taxon>
        <taxon>Natronorubrum</taxon>
    </lineage>
</organism>
<comment type="similarity">
    <text evidence="2">In the N-terminal section; belongs to the transposase 2 family.</text>
</comment>
<comment type="similarity">
    <text evidence="1">In the C-terminal section; belongs to the transposase 35 family.</text>
</comment>
<dbReference type="NCBIfam" id="NF040570">
    <property type="entry name" value="guided_TnpB"/>
    <property type="match status" value="1"/>
</dbReference>